<protein>
    <submittedName>
        <fullName evidence="1">Uncharacterized protein</fullName>
    </submittedName>
</protein>
<dbReference type="AlphaFoldDB" id="A0A518JR51"/>
<dbReference type="OrthoDB" id="869451at2"/>
<organism evidence="1 2">
    <name type="scientific">Rosistilla carotiformis</name>
    <dbReference type="NCBI Taxonomy" id="2528017"/>
    <lineage>
        <taxon>Bacteria</taxon>
        <taxon>Pseudomonadati</taxon>
        <taxon>Planctomycetota</taxon>
        <taxon>Planctomycetia</taxon>
        <taxon>Pirellulales</taxon>
        <taxon>Pirellulaceae</taxon>
        <taxon>Rosistilla</taxon>
    </lineage>
</organism>
<keyword evidence="2" id="KW-1185">Reference proteome</keyword>
<accession>A0A518JR51</accession>
<evidence type="ECO:0000313" key="2">
    <source>
        <dbReference type="Proteomes" id="UP000315082"/>
    </source>
</evidence>
<gene>
    <name evidence="1" type="ORF">Poly24_17230</name>
</gene>
<proteinExistence type="predicted"/>
<sequence length="161" mass="17911">MTLDEILNIVSASHSDDWHKMETHTTHGWEYGTDTDGPYLRPISHHYVAVYKPDVDITLVFGASDGDSFDEPWVQNFPAPTATARLTCVRYRGVIVDESRSVLVDGGRYLLPMPEVDGNGGFFVNADAIPRARLMFDLYGSGGVHQTLDEALERAQLEVRA</sequence>
<dbReference type="EMBL" id="CP036348">
    <property type="protein sequence ID" value="QDV68017.1"/>
    <property type="molecule type" value="Genomic_DNA"/>
</dbReference>
<dbReference type="RefSeq" id="WP_145093190.1">
    <property type="nucleotide sequence ID" value="NZ_CP036348.1"/>
</dbReference>
<name>A0A518JR51_9BACT</name>
<reference evidence="1 2" key="1">
    <citation type="submission" date="2019-02" db="EMBL/GenBank/DDBJ databases">
        <title>Deep-cultivation of Planctomycetes and their phenomic and genomic characterization uncovers novel biology.</title>
        <authorList>
            <person name="Wiegand S."/>
            <person name="Jogler M."/>
            <person name="Boedeker C."/>
            <person name="Pinto D."/>
            <person name="Vollmers J."/>
            <person name="Rivas-Marin E."/>
            <person name="Kohn T."/>
            <person name="Peeters S.H."/>
            <person name="Heuer A."/>
            <person name="Rast P."/>
            <person name="Oberbeckmann S."/>
            <person name="Bunk B."/>
            <person name="Jeske O."/>
            <person name="Meyerdierks A."/>
            <person name="Storesund J.E."/>
            <person name="Kallscheuer N."/>
            <person name="Luecker S."/>
            <person name="Lage O.M."/>
            <person name="Pohl T."/>
            <person name="Merkel B.J."/>
            <person name="Hornburger P."/>
            <person name="Mueller R.-W."/>
            <person name="Bruemmer F."/>
            <person name="Labrenz M."/>
            <person name="Spormann A.M."/>
            <person name="Op den Camp H."/>
            <person name="Overmann J."/>
            <person name="Amann R."/>
            <person name="Jetten M.S.M."/>
            <person name="Mascher T."/>
            <person name="Medema M.H."/>
            <person name="Devos D.P."/>
            <person name="Kaster A.-K."/>
            <person name="Ovreas L."/>
            <person name="Rohde M."/>
            <person name="Galperin M.Y."/>
            <person name="Jogler C."/>
        </authorList>
    </citation>
    <scope>NUCLEOTIDE SEQUENCE [LARGE SCALE GENOMIC DNA]</scope>
    <source>
        <strain evidence="1 2">Poly24</strain>
    </source>
</reference>
<evidence type="ECO:0000313" key="1">
    <source>
        <dbReference type="EMBL" id="QDV68017.1"/>
    </source>
</evidence>
<dbReference type="Proteomes" id="UP000315082">
    <property type="component" value="Chromosome"/>
</dbReference>
<dbReference type="KEGG" id="rcf:Poly24_17230"/>